<evidence type="ECO:0000259" key="4">
    <source>
        <dbReference type="PROSITE" id="PS50932"/>
    </source>
</evidence>
<evidence type="ECO:0000313" key="6">
    <source>
        <dbReference type="Proteomes" id="UP000460435"/>
    </source>
</evidence>
<dbReference type="SUPFAM" id="SSF53822">
    <property type="entry name" value="Periplasmic binding protein-like I"/>
    <property type="match status" value="1"/>
</dbReference>
<dbReference type="SUPFAM" id="SSF47413">
    <property type="entry name" value="lambda repressor-like DNA-binding domains"/>
    <property type="match status" value="1"/>
</dbReference>
<dbReference type="GO" id="GO:0003700">
    <property type="term" value="F:DNA-binding transcription factor activity"/>
    <property type="evidence" value="ECO:0007669"/>
    <property type="project" value="TreeGrafter"/>
</dbReference>
<keyword evidence="6" id="KW-1185">Reference proteome</keyword>
<dbReference type="InterPro" id="IPR046335">
    <property type="entry name" value="LacI/GalR-like_sensor"/>
</dbReference>
<comment type="caution">
    <text evidence="5">The sequence shown here is derived from an EMBL/GenBank/DDBJ whole genome shotgun (WGS) entry which is preliminary data.</text>
</comment>
<dbReference type="Gene3D" id="3.40.50.2300">
    <property type="match status" value="2"/>
</dbReference>
<dbReference type="Proteomes" id="UP000460435">
    <property type="component" value="Unassembled WGS sequence"/>
</dbReference>
<feature type="domain" description="HTH lacI-type" evidence="4">
    <location>
        <begin position="3"/>
        <end position="57"/>
    </location>
</feature>
<dbReference type="PROSITE" id="PS50932">
    <property type="entry name" value="HTH_LACI_2"/>
    <property type="match status" value="1"/>
</dbReference>
<dbReference type="Gene3D" id="1.10.260.40">
    <property type="entry name" value="lambda repressor-like DNA-binding domains"/>
    <property type="match status" value="1"/>
</dbReference>
<gene>
    <name evidence="5" type="ORF">F7O44_16850</name>
</gene>
<dbReference type="InterPro" id="IPR000843">
    <property type="entry name" value="HTH_LacI"/>
</dbReference>
<keyword evidence="2 5" id="KW-0238">DNA-binding</keyword>
<accession>A0A7K3M690</accession>
<dbReference type="GO" id="GO:0000976">
    <property type="term" value="F:transcription cis-regulatory region binding"/>
    <property type="evidence" value="ECO:0007669"/>
    <property type="project" value="TreeGrafter"/>
</dbReference>
<organism evidence="5 6">
    <name type="scientific">Phytoactinopolyspora mesophila</name>
    <dbReference type="NCBI Taxonomy" id="2650750"/>
    <lineage>
        <taxon>Bacteria</taxon>
        <taxon>Bacillati</taxon>
        <taxon>Actinomycetota</taxon>
        <taxon>Actinomycetes</taxon>
        <taxon>Jiangellales</taxon>
        <taxon>Jiangellaceae</taxon>
        <taxon>Phytoactinopolyspora</taxon>
    </lineage>
</organism>
<proteinExistence type="predicted"/>
<keyword evidence="1" id="KW-0805">Transcription regulation</keyword>
<dbReference type="RefSeq" id="WP_162451423.1">
    <property type="nucleotide sequence ID" value="NZ_WLZY01000005.1"/>
</dbReference>
<dbReference type="PROSITE" id="PS00356">
    <property type="entry name" value="HTH_LACI_1"/>
    <property type="match status" value="1"/>
</dbReference>
<evidence type="ECO:0000256" key="2">
    <source>
        <dbReference type="ARBA" id="ARBA00023125"/>
    </source>
</evidence>
<dbReference type="InterPro" id="IPR028082">
    <property type="entry name" value="Peripla_BP_I"/>
</dbReference>
<evidence type="ECO:0000256" key="1">
    <source>
        <dbReference type="ARBA" id="ARBA00023015"/>
    </source>
</evidence>
<name>A0A7K3M690_9ACTN</name>
<dbReference type="AlphaFoldDB" id="A0A7K3M690"/>
<reference evidence="5 6" key="1">
    <citation type="submission" date="2019-11" db="EMBL/GenBank/DDBJ databases">
        <authorList>
            <person name="Li X.-J."/>
            <person name="Feng X.-M."/>
        </authorList>
    </citation>
    <scope>NUCLEOTIDE SEQUENCE [LARGE SCALE GENOMIC DNA]</scope>
    <source>
        <strain evidence="5 6">XMNu-373</strain>
    </source>
</reference>
<dbReference type="SMART" id="SM00354">
    <property type="entry name" value="HTH_LACI"/>
    <property type="match status" value="1"/>
</dbReference>
<dbReference type="Pfam" id="PF00356">
    <property type="entry name" value="LacI"/>
    <property type="match status" value="1"/>
</dbReference>
<dbReference type="Pfam" id="PF13377">
    <property type="entry name" value="Peripla_BP_3"/>
    <property type="match status" value="1"/>
</dbReference>
<evidence type="ECO:0000313" key="5">
    <source>
        <dbReference type="EMBL" id="NDL58740.1"/>
    </source>
</evidence>
<dbReference type="PANTHER" id="PTHR30146">
    <property type="entry name" value="LACI-RELATED TRANSCRIPTIONAL REPRESSOR"/>
    <property type="match status" value="1"/>
</dbReference>
<sequence length="340" mass="36113">MGARLKDVADRAGVSFKTVSNVINNHPNVTPRTREKVMAAIAELRYRPNMSARSLRHGRSGFLALALPELTSPYFAALASEIGSAAKREGLVVLIEETGGDHEGEQIVLEGLASHLIDGIIFSPMATPADEVAARSDTTPMVLLGERGYPAGYDHIAVDNVRAAREITQHLVECGRTRIAAIGAEHGSGTGALRARGYRAALDAAGLKVDPDIIVSGVSYDRAGGAHGMAELLDGGQPIDAVFCFNDVLALGAVRTLHQRGYRVPEDVAVAGFDDIEDGRYSSPSLTTVSPDVPFLADEAVRLLARRVAEPDAAAEDVEVPFTIETRESTIGKSDLTPRP</sequence>
<protein>
    <submittedName>
        <fullName evidence="5">LacI family DNA-binding transcriptional regulator</fullName>
    </submittedName>
</protein>
<dbReference type="EMBL" id="WLZY01000005">
    <property type="protein sequence ID" value="NDL58740.1"/>
    <property type="molecule type" value="Genomic_DNA"/>
</dbReference>
<dbReference type="CDD" id="cd06267">
    <property type="entry name" value="PBP1_LacI_sugar_binding-like"/>
    <property type="match status" value="1"/>
</dbReference>
<dbReference type="CDD" id="cd01392">
    <property type="entry name" value="HTH_LacI"/>
    <property type="match status" value="1"/>
</dbReference>
<dbReference type="PANTHER" id="PTHR30146:SF109">
    <property type="entry name" value="HTH-TYPE TRANSCRIPTIONAL REGULATOR GALS"/>
    <property type="match status" value="1"/>
</dbReference>
<evidence type="ECO:0000256" key="3">
    <source>
        <dbReference type="ARBA" id="ARBA00023163"/>
    </source>
</evidence>
<dbReference type="InterPro" id="IPR010982">
    <property type="entry name" value="Lambda_DNA-bd_dom_sf"/>
</dbReference>
<keyword evidence="3" id="KW-0804">Transcription</keyword>